<feature type="compositionally biased region" description="Polar residues" evidence="1">
    <location>
        <begin position="87"/>
        <end position="102"/>
    </location>
</feature>
<sequence length="140" mass="15855">MISAGGFWKIYKVFSTSSDSKIPEILNICEDSDDGMEYDDDSIADPDYQAENEMEQEQFSNDENEDHEVNIDEIIRSLEDSEPNPSPSTYAVLTRSQPTQSEGDVLESHKNSTCDGRKKNLVLNEQQLRFLGNENSPKDI</sequence>
<dbReference type="PROSITE" id="PS00018">
    <property type="entry name" value="EF_HAND_1"/>
    <property type="match status" value="1"/>
</dbReference>
<dbReference type="Proteomes" id="UP001516400">
    <property type="component" value="Unassembled WGS sequence"/>
</dbReference>
<comment type="caution">
    <text evidence="2">The sequence shown here is derived from an EMBL/GenBank/DDBJ whole genome shotgun (WGS) entry which is preliminary data.</text>
</comment>
<dbReference type="InterPro" id="IPR018247">
    <property type="entry name" value="EF_Hand_1_Ca_BS"/>
</dbReference>
<dbReference type="AlphaFoldDB" id="A0ABD2NGT6"/>
<evidence type="ECO:0000313" key="2">
    <source>
        <dbReference type="EMBL" id="KAL3277511.1"/>
    </source>
</evidence>
<evidence type="ECO:0000313" key="3">
    <source>
        <dbReference type="Proteomes" id="UP001516400"/>
    </source>
</evidence>
<evidence type="ECO:0000256" key="1">
    <source>
        <dbReference type="SAM" id="MobiDB-lite"/>
    </source>
</evidence>
<feature type="compositionally biased region" description="Basic and acidic residues" evidence="1">
    <location>
        <begin position="106"/>
        <end position="118"/>
    </location>
</feature>
<protein>
    <submittedName>
        <fullName evidence="2">Uncharacterized protein</fullName>
    </submittedName>
</protein>
<organism evidence="2 3">
    <name type="scientific">Cryptolaemus montrouzieri</name>
    <dbReference type="NCBI Taxonomy" id="559131"/>
    <lineage>
        <taxon>Eukaryota</taxon>
        <taxon>Metazoa</taxon>
        <taxon>Ecdysozoa</taxon>
        <taxon>Arthropoda</taxon>
        <taxon>Hexapoda</taxon>
        <taxon>Insecta</taxon>
        <taxon>Pterygota</taxon>
        <taxon>Neoptera</taxon>
        <taxon>Endopterygota</taxon>
        <taxon>Coleoptera</taxon>
        <taxon>Polyphaga</taxon>
        <taxon>Cucujiformia</taxon>
        <taxon>Coccinelloidea</taxon>
        <taxon>Coccinellidae</taxon>
        <taxon>Scymninae</taxon>
        <taxon>Scymnini</taxon>
        <taxon>Cryptolaemus</taxon>
    </lineage>
</organism>
<dbReference type="EMBL" id="JABFTP020000103">
    <property type="protein sequence ID" value="KAL3277511.1"/>
    <property type="molecule type" value="Genomic_DNA"/>
</dbReference>
<accession>A0ABD2NGT6</accession>
<reference evidence="2 3" key="1">
    <citation type="journal article" date="2021" name="BMC Biol.">
        <title>Horizontally acquired antibacterial genes associated with adaptive radiation of ladybird beetles.</title>
        <authorList>
            <person name="Li H.S."/>
            <person name="Tang X.F."/>
            <person name="Huang Y.H."/>
            <person name="Xu Z.Y."/>
            <person name="Chen M.L."/>
            <person name="Du X.Y."/>
            <person name="Qiu B.Y."/>
            <person name="Chen P.T."/>
            <person name="Zhang W."/>
            <person name="Slipinski A."/>
            <person name="Escalona H.E."/>
            <person name="Waterhouse R.M."/>
            <person name="Zwick A."/>
            <person name="Pang H."/>
        </authorList>
    </citation>
    <scope>NUCLEOTIDE SEQUENCE [LARGE SCALE GENOMIC DNA]</scope>
    <source>
        <strain evidence="2">SYSU2018</strain>
    </source>
</reference>
<name>A0ABD2NGT6_9CUCU</name>
<gene>
    <name evidence="2" type="ORF">HHI36_012856</name>
</gene>
<keyword evidence="3" id="KW-1185">Reference proteome</keyword>
<feature type="region of interest" description="Disordered" evidence="1">
    <location>
        <begin position="76"/>
        <end position="119"/>
    </location>
</feature>
<proteinExistence type="predicted"/>